<dbReference type="GO" id="GO:0042274">
    <property type="term" value="P:ribosomal small subunit biogenesis"/>
    <property type="evidence" value="ECO:0007669"/>
    <property type="project" value="TreeGrafter"/>
</dbReference>
<protein>
    <submittedName>
        <fullName evidence="5">RNA-binding protein</fullName>
    </submittedName>
</protein>
<dbReference type="SUPFAM" id="SSF54928">
    <property type="entry name" value="RNA-binding domain, RBD"/>
    <property type="match status" value="1"/>
</dbReference>
<dbReference type="PROSITE" id="PS50102">
    <property type="entry name" value="RRM"/>
    <property type="match status" value="1"/>
</dbReference>
<dbReference type="Gene3D" id="3.30.70.330">
    <property type="match status" value="1"/>
</dbReference>
<feature type="domain" description="RRM" evidence="4">
    <location>
        <begin position="204"/>
        <end position="287"/>
    </location>
</feature>
<dbReference type="GO" id="GO:0005730">
    <property type="term" value="C:nucleolus"/>
    <property type="evidence" value="ECO:0007669"/>
    <property type="project" value="TreeGrafter"/>
</dbReference>
<accession>A0A2S4L564</accession>
<evidence type="ECO:0000259" key="4">
    <source>
        <dbReference type="PROSITE" id="PS50102"/>
    </source>
</evidence>
<keyword evidence="1 2" id="KW-0694">RNA-binding</keyword>
<gene>
    <name evidence="5" type="ORF">TPAR_02241</name>
</gene>
<feature type="region of interest" description="Disordered" evidence="3">
    <location>
        <begin position="1"/>
        <end position="200"/>
    </location>
</feature>
<evidence type="ECO:0000313" key="6">
    <source>
        <dbReference type="Proteomes" id="UP000237481"/>
    </source>
</evidence>
<evidence type="ECO:0000313" key="5">
    <source>
        <dbReference type="EMBL" id="POR37560.1"/>
    </source>
</evidence>
<dbReference type="STRING" id="94208.A0A2S4L564"/>
<dbReference type="InterPro" id="IPR035979">
    <property type="entry name" value="RBD_domain_sf"/>
</dbReference>
<dbReference type="AlphaFoldDB" id="A0A2S4L564"/>
<dbReference type="PANTHER" id="PTHR23236">
    <property type="entry name" value="EUKARYOTIC TRANSLATION INITIATION FACTOR 4B/4H"/>
    <property type="match status" value="1"/>
</dbReference>
<organism evidence="5 6">
    <name type="scientific">Tolypocladium paradoxum</name>
    <dbReference type="NCBI Taxonomy" id="94208"/>
    <lineage>
        <taxon>Eukaryota</taxon>
        <taxon>Fungi</taxon>
        <taxon>Dikarya</taxon>
        <taxon>Ascomycota</taxon>
        <taxon>Pezizomycotina</taxon>
        <taxon>Sordariomycetes</taxon>
        <taxon>Hypocreomycetidae</taxon>
        <taxon>Hypocreales</taxon>
        <taxon>Ophiocordycipitaceae</taxon>
        <taxon>Tolypocladium</taxon>
    </lineage>
</organism>
<sequence>MKSKRAREAAATAEEEKHVPDAVEEQPAKKRKTDGDEDSGEVKQKKAKDKKDKKDKNKKESRKEKKDKRKDLQDLPEEDVEEDAVMAEAAPVEVTEEKKDKKSKKSKRDKEVNGESKEAEGEQEPKKDKKDKKSKKGKEAEGEKEPKNDKNDKKDKKDKKDKDKKKSKKDKTAESAASDAQPPTPDADADADAAQEAEGKTDRHIVFVGNLPYTATSATISAHFASLAPVSVRCLTKKEDAGVCRGIAFVEFANVWTMRTCLDRFHHSLFDDGKSPARKINVELTAGGGGKTKHRSDKIREKNKKLDENRAKRIEREKTAKEEGAGKHQQEQHQLQPPSISESIHPSRLARNPLLRH</sequence>
<dbReference type="FunFam" id="3.30.70.330:FF:000376">
    <property type="entry name" value="Putative RNA binding protein"/>
    <property type="match status" value="1"/>
</dbReference>
<dbReference type="EMBL" id="PKSG01000233">
    <property type="protein sequence ID" value="POR37560.1"/>
    <property type="molecule type" value="Genomic_DNA"/>
</dbReference>
<dbReference type="PANTHER" id="PTHR23236:SF51">
    <property type="entry name" value="NUCLEOLAR PROTEIN 6"/>
    <property type="match status" value="1"/>
</dbReference>
<evidence type="ECO:0000256" key="1">
    <source>
        <dbReference type="ARBA" id="ARBA00022884"/>
    </source>
</evidence>
<feature type="compositionally biased region" description="Polar residues" evidence="3">
    <location>
        <begin position="332"/>
        <end position="344"/>
    </location>
</feature>
<dbReference type="OrthoDB" id="167718at2759"/>
<reference evidence="5 6" key="1">
    <citation type="submission" date="2018-01" db="EMBL/GenBank/DDBJ databases">
        <title>Harnessing the power of phylogenomics to disentangle the directionality and signatures of interkingdom host jumping in the parasitic fungal genus Tolypocladium.</title>
        <authorList>
            <person name="Quandt C.A."/>
            <person name="Patterson W."/>
            <person name="Spatafora J.W."/>
        </authorList>
    </citation>
    <scope>NUCLEOTIDE SEQUENCE [LARGE SCALE GENOMIC DNA]</scope>
    <source>
        <strain evidence="5 6">NRBC 100945</strain>
    </source>
</reference>
<dbReference type="GO" id="GO:0019843">
    <property type="term" value="F:rRNA binding"/>
    <property type="evidence" value="ECO:0007669"/>
    <property type="project" value="TreeGrafter"/>
</dbReference>
<proteinExistence type="predicted"/>
<comment type="caution">
    <text evidence="5">The sequence shown here is derived from an EMBL/GenBank/DDBJ whole genome shotgun (WGS) entry which is preliminary data.</text>
</comment>
<dbReference type="InterPro" id="IPR012677">
    <property type="entry name" value="Nucleotide-bd_a/b_plait_sf"/>
</dbReference>
<evidence type="ECO:0000256" key="3">
    <source>
        <dbReference type="SAM" id="MobiDB-lite"/>
    </source>
</evidence>
<feature type="compositionally biased region" description="Acidic residues" evidence="3">
    <location>
        <begin position="74"/>
        <end position="85"/>
    </location>
</feature>
<name>A0A2S4L564_9HYPO</name>
<feature type="compositionally biased region" description="Basic and acidic residues" evidence="3">
    <location>
        <begin position="137"/>
        <end position="161"/>
    </location>
</feature>
<feature type="compositionally biased region" description="Basic and acidic residues" evidence="3">
    <location>
        <begin position="298"/>
        <end position="331"/>
    </location>
</feature>
<dbReference type="SMART" id="SM00360">
    <property type="entry name" value="RRM"/>
    <property type="match status" value="1"/>
</dbReference>
<dbReference type="Pfam" id="PF00076">
    <property type="entry name" value="RRM_1"/>
    <property type="match status" value="1"/>
</dbReference>
<dbReference type="Proteomes" id="UP000237481">
    <property type="component" value="Unassembled WGS sequence"/>
</dbReference>
<keyword evidence="6" id="KW-1185">Reference proteome</keyword>
<evidence type="ECO:0000256" key="2">
    <source>
        <dbReference type="PROSITE-ProRule" id="PRU00176"/>
    </source>
</evidence>
<dbReference type="InterPro" id="IPR000504">
    <property type="entry name" value="RRM_dom"/>
</dbReference>
<feature type="region of interest" description="Disordered" evidence="3">
    <location>
        <begin position="283"/>
        <end position="357"/>
    </location>
</feature>
<feature type="compositionally biased region" description="Basic and acidic residues" evidence="3">
    <location>
        <begin position="108"/>
        <end position="128"/>
    </location>
</feature>
<feature type="compositionally biased region" description="Basic and acidic residues" evidence="3">
    <location>
        <begin position="40"/>
        <end position="73"/>
    </location>
</feature>